<keyword evidence="3 10" id="KW-0812">Transmembrane</keyword>
<dbReference type="PANTHER" id="PTHR28259">
    <property type="entry name" value="FLUORIDE EXPORT PROTEIN 1-RELATED"/>
    <property type="match status" value="1"/>
</dbReference>
<feature type="binding site" evidence="10">
    <location>
        <position position="107"/>
    </location>
    <ligand>
        <name>Na(+)</name>
        <dbReference type="ChEBI" id="CHEBI:29101"/>
        <note>structural</note>
    </ligand>
</feature>
<dbReference type="InterPro" id="IPR003691">
    <property type="entry name" value="FluC"/>
</dbReference>
<keyword evidence="10" id="KW-0915">Sodium</keyword>
<comment type="caution">
    <text evidence="11">The sequence shown here is derived from an EMBL/GenBank/DDBJ whole genome shotgun (WGS) entry which is preliminary data.</text>
</comment>
<evidence type="ECO:0000256" key="8">
    <source>
        <dbReference type="ARBA" id="ARBA00035585"/>
    </source>
</evidence>
<comment type="subcellular location">
    <subcellularLocation>
        <location evidence="1 10">Cell membrane</location>
        <topology evidence="1 10">Multi-pass membrane protein</topology>
    </subcellularLocation>
</comment>
<comment type="catalytic activity">
    <reaction evidence="8">
        <text>fluoride(in) = fluoride(out)</text>
        <dbReference type="Rhea" id="RHEA:76159"/>
        <dbReference type="ChEBI" id="CHEBI:17051"/>
    </reaction>
    <physiologicalReaction direction="left-to-right" evidence="8">
        <dbReference type="Rhea" id="RHEA:76160"/>
    </physiologicalReaction>
</comment>
<dbReference type="RefSeq" id="WP_262846975.1">
    <property type="nucleotide sequence ID" value="NZ_JANZYP010000055.1"/>
</dbReference>
<feature type="binding site" evidence="10">
    <location>
        <position position="104"/>
    </location>
    <ligand>
        <name>Na(+)</name>
        <dbReference type="ChEBI" id="CHEBI:29101"/>
        <note>structural</note>
    </ligand>
</feature>
<evidence type="ECO:0000256" key="7">
    <source>
        <dbReference type="ARBA" id="ARBA00035120"/>
    </source>
</evidence>
<keyword evidence="10" id="KW-0813">Transport</keyword>
<feature type="transmembrane region" description="Helical" evidence="10">
    <location>
        <begin position="96"/>
        <end position="114"/>
    </location>
</feature>
<evidence type="ECO:0000256" key="5">
    <source>
        <dbReference type="ARBA" id="ARBA00023136"/>
    </source>
</evidence>
<evidence type="ECO:0000256" key="4">
    <source>
        <dbReference type="ARBA" id="ARBA00022989"/>
    </source>
</evidence>
<comment type="function">
    <text evidence="9 10">Fluoride-specific ion channel. Important for reducing fluoride concentration in the cell, thus reducing its toxicity.</text>
</comment>
<comment type="similarity">
    <text evidence="7 10">Belongs to the fluoride channel Fluc/FEX (TC 1.A.43) family.</text>
</comment>
<keyword evidence="12" id="KW-1185">Reference proteome</keyword>
<feature type="transmembrane region" description="Helical" evidence="10">
    <location>
        <begin position="126"/>
        <end position="149"/>
    </location>
</feature>
<evidence type="ECO:0000256" key="3">
    <source>
        <dbReference type="ARBA" id="ARBA00022692"/>
    </source>
</evidence>
<evidence type="ECO:0000256" key="10">
    <source>
        <dbReference type="HAMAP-Rule" id="MF_00454"/>
    </source>
</evidence>
<keyword evidence="10" id="KW-0406">Ion transport</keyword>
<evidence type="ECO:0000256" key="2">
    <source>
        <dbReference type="ARBA" id="ARBA00022475"/>
    </source>
</evidence>
<evidence type="ECO:0000313" key="11">
    <source>
        <dbReference type="EMBL" id="MFC4587004.1"/>
    </source>
</evidence>
<protein>
    <recommendedName>
        <fullName evidence="10">Fluoride-specific ion channel FluC</fullName>
    </recommendedName>
</protein>
<keyword evidence="6 10" id="KW-0407">Ion channel</keyword>
<dbReference type="Proteomes" id="UP001595891">
    <property type="component" value="Unassembled WGS sequence"/>
</dbReference>
<accession>A0ABV9EFI2</accession>
<name>A0ABV9EFI2_9ACTN</name>
<keyword evidence="4 10" id="KW-1133">Transmembrane helix</keyword>
<evidence type="ECO:0000256" key="6">
    <source>
        <dbReference type="ARBA" id="ARBA00023303"/>
    </source>
</evidence>
<evidence type="ECO:0000256" key="1">
    <source>
        <dbReference type="ARBA" id="ARBA00004651"/>
    </source>
</evidence>
<evidence type="ECO:0000256" key="9">
    <source>
        <dbReference type="ARBA" id="ARBA00049940"/>
    </source>
</evidence>
<organism evidence="11 12">
    <name type="scientific">Sphaerisporangium corydalis</name>
    <dbReference type="NCBI Taxonomy" id="1441875"/>
    <lineage>
        <taxon>Bacteria</taxon>
        <taxon>Bacillati</taxon>
        <taxon>Actinomycetota</taxon>
        <taxon>Actinomycetes</taxon>
        <taxon>Streptosporangiales</taxon>
        <taxon>Streptosporangiaceae</taxon>
        <taxon>Sphaerisporangium</taxon>
    </lineage>
</organism>
<proteinExistence type="inferred from homology"/>
<keyword evidence="5 10" id="KW-0472">Membrane</keyword>
<keyword evidence="2 10" id="KW-1003">Cell membrane</keyword>
<feature type="transmembrane region" description="Helical" evidence="10">
    <location>
        <begin position="32"/>
        <end position="55"/>
    </location>
</feature>
<feature type="transmembrane region" description="Helical" evidence="10">
    <location>
        <begin position="61"/>
        <end position="84"/>
    </location>
</feature>
<gene>
    <name evidence="10 11" type="primary">crcB</name>
    <name evidence="10" type="synonym">fluC</name>
    <name evidence="11" type="ORF">ACFO8L_13010</name>
</gene>
<dbReference type="PANTHER" id="PTHR28259:SF1">
    <property type="entry name" value="FLUORIDE EXPORT PROTEIN 1-RELATED"/>
    <property type="match status" value="1"/>
</dbReference>
<sequence>MEAHRPGAVDEPVDPDVELPVRRGELWRGQGPVLAVVAAGGAIGACARYGAALLWPTAPEAFPWTTLLVNLAGCAAIGVLMVLVSEIWTAHHLVRPFVGTGVLGGFTTFSAYAVDAVRLIQARHAATALAYLALTLVTALVAVWAAATLTRRAVR</sequence>
<comment type="activity regulation">
    <text evidence="10">Na(+) is not transported, but it plays an essential structural role and its presence is essential for fluoride channel function.</text>
</comment>
<evidence type="ECO:0000313" key="12">
    <source>
        <dbReference type="Proteomes" id="UP001595891"/>
    </source>
</evidence>
<keyword evidence="10" id="KW-0479">Metal-binding</keyword>
<dbReference type="NCBIfam" id="TIGR00494">
    <property type="entry name" value="crcB"/>
    <property type="match status" value="1"/>
</dbReference>
<dbReference type="Pfam" id="PF02537">
    <property type="entry name" value="CRCB"/>
    <property type="match status" value="1"/>
</dbReference>
<dbReference type="HAMAP" id="MF_00454">
    <property type="entry name" value="FluC"/>
    <property type="match status" value="1"/>
</dbReference>
<reference evidence="12" key="1">
    <citation type="journal article" date="2019" name="Int. J. Syst. Evol. Microbiol.">
        <title>The Global Catalogue of Microorganisms (GCM) 10K type strain sequencing project: providing services to taxonomists for standard genome sequencing and annotation.</title>
        <authorList>
            <consortium name="The Broad Institute Genomics Platform"/>
            <consortium name="The Broad Institute Genome Sequencing Center for Infectious Disease"/>
            <person name="Wu L."/>
            <person name="Ma J."/>
        </authorList>
    </citation>
    <scope>NUCLEOTIDE SEQUENCE [LARGE SCALE GENOMIC DNA]</scope>
    <source>
        <strain evidence="12">CCUG 49560</strain>
    </source>
</reference>
<dbReference type="EMBL" id="JBHSFN010000007">
    <property type="protein sequence ID" value="MFC4587004.1"/>
    <property type="molecule type" value="Genomic_DNA"/>
</dbReference>